<organism evidence="3 4">
    <name type="scientific">Roseovarius litoreus</name>
    <dbReference type="NCBI Taxonomy" id="1155722"/>
    <lineage>
        <taxon>Bacteria</taxon>
        <taxon>Pseudomonadati</taxon>
        <taxon>Pseudomonadota</taxon>
        <taxon>Alphaproteobacteria</taxon>
        <taxon>Rhodobacterales</taxon>
        <taxon>Roseobacteraceae</taxon>
        <taxon>Roseovarius</taxon>
    </lineage>
</organism>
<dbReference type="AlphaFoldDB" id="A0A1M7KYT6"/>
<evidence type="ECO:0000313" key="3">
    <source>
        <dbReference type="EMBL" id="SHM70795.1"/>
    </source>
</evidence>
<feature type="region of interest" description="Disordered" evidence="1">
    <location>
        <begin position="162"/>
        <end position="183"/>
    </location>
</feature>
<feature type="transmembrane region" description="Helical" evidence="2">
    <location>
        <begin position="249"/>
        <end position="266"/>
    </location>
</feature>
<gene>
    <name evidence="3" type="ORF">SAMN05443432_11277</name>
</gene>
<reference evidence="3 4" key="1">
    <citation type="submission" date="2016-11" db="EMBL/GenBank/DDBJ databases">
        <authorList>
            <person name="Varghese N."/>
            <person name="Submissions S."/>
        </authorList>
    </citation>
    <scope>NUCLEOTIDE SEQUENCE [LARGE SCALE GENOMIC DNA]</scope>
    <source>
        <strain evidence="3 4">DSM 28249</strain>
    </source>
</reference>
<name>A0A1M7KYT6_9RHOB</name>
<evidence type="ECO:0000313" key="4">
    <source>
        <dbReference type="Proteomes" id="UP000322545"/>
    </source>
</evidence>
<keyword evidence="2" id="KW-0472">Membrane</keyword>
<proteinExistence type="predicted"/>
<sequence>MLDFFQTRKKGTAEDADMSLQAISPSQIRQDTQETACISEAIIALSHYCGIEVTGSAGLITDLQLALAYQKMVRSLGEFSPQDFALYVLSIVQVRAQSNEEADRIRTAAITYIADKKVHLTPSIKAIFEQSVDQIAETNCMNGQREEAANPVSFSYMSGASAAGTMPPMSRSRRSNRTVEQAEKVHRRVPRLSCVVDYNRPRIQGQAMTNAMTANCDLSIHTHETLSPAFDFQRLRAEHFRRMESYKKTQLVLLFLVFCALMMNLIP</sequence>
<dbReference type="Proteomes" id="UP000322545">
    <property type="component" value="Unassembled WGS sequence"/>
</dbReference>
<keyword evidence="2" id="KW-1133">Transmembrane helix</keyword>
<evidence type="ECO:0000256" key="1">
    <source>
        <dbReference type="SAM" id="MobiDB-lite"/>
    </source>
</evidence>
<evidence type="ECO:0000256" key="2">
    <source>
        <dbReference type="SAM" id="Phobius"/>
    </source>
</evidence>
<keyword evidence="4" id="KW-1185">Reference proteome</keyword>
<keyword evidence="2" id="KW-0812">Transmembrane</keyword>
<dbReference type="RefSeq" id="WP_149780825.1">
    <property type="nucleotide sequence ID" value="NZ_FRCB01000012.1"/>
</dbReference>
<dbReference type="EMBL" id="FRCB01000012">
    <property type="protein sequence ID" value="SHM70795.1"/>
    <property type="molecule type" value="Genomic_DNA"/>
</dbReference>
<protein>
    <submittedName>
        <fullName evidence="3">Uncharacterized protein</fullName>
    </submittedName>
</protein>
<accession>A0A1M7KYT6</accession>